<sequence length="185" mass="19827">MKTPILIGIIVAVVVAITVPSVMYFILIHGNQNNPNVVASSNSNTTVLLQEIASLKAQISNLTSENQALQSEVNNLQSIVNLQNTRTIANDYTVNQPAGQYSTISFTANYAGYVTVNVLSSTTTKTTVTIVEYTNMGQTITSQTYNVGTSGTVVFPVLPGEIEVEVGNSNFFNGATETVTVTYTY</sequence>
<reference evidence="3" key="1">
    <citation type="submission" date="2024-03" db="EMBL/GenBank/DDBJ databases">
        <title>Complete genome sequence of Sulfurisphaera javensis strain KD-1.</title>
        <authorList>
            <person name="Sakai H."/>
            <person name="Nur N."/>
            <person name="Suwanto A."/>
            <person name="Kurosawa N."/>
        </authorList>
    </citation>
    <scope>NUCLEOTIDE SEQUENCE</scope>
    <source>
        <strain evidence="3">KD-1</strain>
    </source>
</reference>
<keyword evidence="1" id="KW-0175">Coiled coil</keyword>
<evidence type="ECO:0000256" key="1">
    <source>
        <dbReference type="SAM" id="Coils"/>
    </source>
</evidence>
<gene>
    <name evidence="3" type="ORF">SJAV_20110</name>
</gene>
<dbReference type="EMBL" id="AP031322">
    <property type="protein sequence ID" value="BFH74067.1"/>
    <property type="molecule type" value="Genomic_DNA"/>
</dbReference>
<keyword evidence="2" id="KW-1133">Transmembrane helix</keyword>
<proteinExistence type="predicted"/>
<dbReference type="RefSeq" id="WP_369609609.1">
    <property type="nucleotide sequence ID" value="NZ_AP031322.1"/>
</dbReference>
<keyword evidence="2" id="KW-0472">Membrane</keyword>
<feature type="coiled-coil region" evidence="1">
    <location>
        <begin position="52"/>
        <end position="79"/>
    </location>
</feature>
<keyword evidence="2" id="KW-0812">Transmembrane</keyword>
<accession>A0AAT9GTD0</accession>
<protein>
    <submittedName>
        <fullName evidence="3">Uncharacterized protein</fullName>
    </submittedName>
</protein>
<dbReference type="KEGG" id="sjv:SJAV_20110"/>
<organism evidence="3">
    <name type="scientific">Sulfurisphaera javensis</name>
    <dbReference type="NCBI Taxonomy" id="2049879"/>
    <lineage>
        <taxon>Archaea</taxon>
        <taxon>Thermoproteota</taxon>
        <taxon>Thermoprotei</taxon>
        <taxon>Sulfolobales</taxon>
        <taxon>Sulfolobaceae</taxon>
        <taxon>Sulfurisphaera</taxon>
    </lineage>
</organism>
<feature type="transmembrane region" description="Helical" evidence="2">
    <location>
        <begin position="6"/>
        <end position="27"/>
    </location>
</feature>
<dbReference type="GeneID" id="92354958"/>
<evidence type="ECO:0000313" key="3">
    <source>
        <dbReference type="EMBL" id="BFH74067.1"/>
    </source>
</evidence>
<evidence type="ECO:0000256" key="2">
    <source>
        <dbReference type="SAM" id="Phobius"/>
    </source>
</evidence>
<name>A0AAT9GTD0_9CREN</name>
<dbReference type="AlphaFoldDB" id="A0AAT9GTD0"/>